<accession>A0ACC0NH05</accession>
<dbReference type="Proteomes" id="UP001062846">
    <property type="component" value="Chromosome 6"/>
</dbReference>
<organism evidence="1 2">
    <name type="scientific">Rhododendron molle</name>
    <name type="common">Chinese azalea</name>
    <name type="synonym">Azalea mollis</name>
    <dbReference type="NCBI Taxonomy" id="49168"/>
    <lineage>
        <taxon>Eukaryota</taxon>
        <taxon>Viridiplantae</taxon>
        <taxon>Streptophyta</taxon>
        <taxon>Embryophyta</taxon>
        <taxon>Tracheophyta</taxon>
        <taxon>Spermatophyta</taxon>
        <taxon>Magnoliopsida</taxon>
        <taxon>eudicotyledons</taxon>
        <taxon>Gunneridae</taxon>
        <taxon>Pentapetalae</taxon>
        <taxon>asterids</taxon>
        <taxon>Ericales</taxon>
        <taxon>Ericaceae</taxon>
        <taxon>Ericoideae</taxon>
        <taxon>Rhodoreae</taxon>
        <taxon>Rhododendron</taxon>
    </lineage>
</organism>
<comment type="caution">
    <text evidence="1">The sequence shown here is derived from an EMBL/GenBank/DDBJ whole genome shotgun (WGS) entry which is preliminary data.</text>
</comment>
<proteinExistence type="predicted"/>
<dbReference type="EMBL" id="CM046393">
    <property type="protein sequence ID" value="KAI8552633.1"/>
    <property type="molecule type" value="Genomic_DNA"/>
</dbReference>
<protein>
    <submittedName>
        <fullName evidence="1">Uncharacterized protein</fullName>
    </submittedName>
</protein>
<evidence type="ECO:0000313" key="2">
    <source>
        <dbReference type="Proteomes" id="UP001062846"/>
    </source>
</evidence>
<name>A0ACC0NH05_RHOML</name>
<keyword evidence="2" id="KW-1185">Reference proteome</keyword>
<reference evidence="1" key="1">
    <citation type="submission" date="2022-02" db="EMBL/GenBank/DDBJ databases">
        <title>Plant Genome Project.</title>
        <authorList>
            <person name="Zhang R.-G."/>
        </authorList>
    </citation>
    <scope>NUCLEOTIDE SEQUENCE</scope>
    <source>
        <strain evidence="1">AT1</strain>
    </source>
</reference>
<gene>
    <name evidence="1" type="ORF">RHMOL_Rhmol06G0281700</name>
</gene>
<evidence type="ECO:0000313" key="1">
    <source>
        <dbReference type="EMBL" id="KAI8552633.1"/>
    </source>
</evidence>
<sequence length="351" mass="39701">MATVVIIKKETLVIDVFGRIRDSRWRNKCENLIKQARSQLYTQKVLREAITRQSIADIAQLLMSGEYDGAIARVDQHHQNECLLSAYGQIEKFCDTVHTNINEISSRRRLTYEVVEAVSSLVFAASKCGELLALQQIRILVKKHFGADFEKTSVKLQQGNYVNTKIKYNLGNKSLSDDEKVEIISQIARECKIPLNLKPDPVFVEKPVPQYESLDTNGEDQREASKTKAKFSKTGLKFSVFNPGSLMRMCTGNNDLPQGRDASIKSDGAYGKLDGSGRKNKMNDQTMLMKLGLSRPKTHSRRGLLRNEDSDSQSNNAHPKLPDYDVLVATFSEYKESNTNDRTTRKEKGRF</sequence>